<dbReference type="OrthoDB" id="9785707at2"/>
<evidence type="ECO:0000256" key="1">
    <source>
        <dbReference type="ARBA" id="ARBA00006525"/>
    </source>
</evidence>
<gene>
    <name evidence="3" type="primary">dprA</name>
    <name evidence="3" type="ORF">CMUST_09560</name>
</gene>
<dbReference type="NCBIfam" id="TIGR00732">
    <property type="entry name" value="dprA"/>
    <property type="match status" value="1"/>
</dbReference>
<organism evidence="3 4">
    <name type="scientific">Corynebacterium mustelae</name>
    <dbReference type="NCBI Taxonomy" id="571915"/>
    <lineage>
        <taxon>Bacteria</taxon>
        <taxon>Bacillati</taxon>
        <taxon>Actinomycetota</taxon>
        <taxon>Actinomycetes</taxon>
        <taxon>Mycobacteriales</taxon>
        <taxon>Corynebacteriaceae</taxon>
        <taxon>Corynebacterium</taxon>
    </lineage>
</organism>
<comment type="similarity">
    <text evidence="1">Belongs to the DprA/Smf family.</text>
</comment>
<evidence type="ECO:0000313" key="3">
    <source>
        <dbReference type="EMBL" id="AKK06228.1"/>
    </source>
</evidence>
<dbReference type="PATRIC" id="fig|571915.4.peg.2025"/>
<evidence type="ECO:0000259" key="2">
    <source>
        <dbReference type="Pfam" id="PF02481"/>
    </source>
</evidence>
<dbReference type="EMBL" id="CP011542">
    <property type="protein sequence ID" value="AKK06228.1"/>
    <property type="molecule type" value="Genomic_DNA"/>
</dbReference>
<feature type="domain" description="Smf/DprA SLOG" evidence="2">
    <location>
        <begin position="105"/>
        <end position="307"/>
    </location>
</feature>
<dbReference type="KEGG" id="cmv:CMUST_09560"/>
<dbReference type="Pfam" id="PF02481">
    <property type="entry name" value="DNA_processg_A"/>
    <property type="match status" value="1"/>
</dbReference>
<dbReference type="RefSeq" id="WP_047262291.1">
    <property type="nucleotide sequence ID" value="NZ_CP011542.1"/>
</dbReference>
<dbReference type="PANTHER" id="PTHR43022">
    <property type="entry name" value="PROTEIN SMF"/>
    <property type="match status" value="1"/>
</dbReference>
<dbReference type="InterPro" id="IPR057666">
    <property type="entry name" value="DrpA_SLOG"/>
</dbReference>
<keyword evidence="4" id="KW-1185">Reference proteome</keyword>
<name>A0A0G3H349_9CORY</name>
<reference evidence="4" key="2">
    <citation type="submission" date="2015-05" db="EMBL/GenBank/DDBJ databases">
        <title>Complete genome sequence of Corynebacterium mustelae DSM 45274, isolated from various tissues of a male ferret with lethal sepsis.</title>
        <authorList>
            <person name="Ruckert C."/>
            <person name="Albersmeier A."/>
            <person name="Winkler A."/>
            <person name="Tauch A."/>
        </authorList>
    </citation>
    <scope>NUCLEOTIDE SEQUENCE [LARGE SCALE GENOMIC DNA]</scope>
    <source>
        <strain evidence="4">DSM 45274</strain>
    </source>
</reference>
<dbReference type="Gene3D" id="3.40.50.450">
    <property type="match status" value="1"/>
</dbReference>
<sequence length="397" mass="43079">MTQQRRRAWAYLSRVIEGPSRNLQQLFDAGREPEAIAQAVRCREGWIGGLLAETETRYTWDRADDDLAIVQRNGGRMICPDDDEWPAEVFDSAFGFASSGWSEHTRSYQSDAVPPHVLWVRGGNLRQLSSHSVAIVGTRAASNYGVQATRMISAGLLDHQYTLISGGALGVDTVAHSEALTRGGSTIIVQACGLDKKYPAKNSALFDAAATRDNCAIVSEYPPELSPQRHRFLTRNRLVAALSQGTVVTEAAWRSGALNTLSWAAAFGRVAMAVPGPITTSGSLGCHERIRRGDAEMVCSAEEVRELVSKIGEVDVGGQYEIDFAASPIQKLSRNEMRVFDVTGPNPVDSMQIAQGAGLPVKLTVFLLMDLSRQGLIERVGNGWCRRVSDENSGTSG</sequence>
<accession>A0A0G3H349</accession>
<dbReference type="AlphaFoldDB" id="A0A0G3H349"/>
<dbReference type="PANTHER" id="PTHR43022:SF1">
    <property type="entry name" value="PROTEIN SMF"/>
    <property type="match status" value="1"/>
</dbReference>
<dbReference type="InterPro" id="IPR003488">
    <property type="entry name" value="DprA"/>
</dbReference>
<dbReference type="STRING" id="571915.CMUST_09560"/>
<reference evidence="3 4" key="1">
    <citation type="journal article" date="2015" name="Genome Announc.">
        <title>Complete Genome Sequence of the Type Strain Corynebacterium mustelae DSM 45274, Isolated from Various Tissues of a Male Ferret with Lethal Sepsis.</title>
        <authorList>
            <person name="Ruckert C."/>
            <person name="Eimer J."/>
            <person name="Winkler A."/>
            <person name="Tauch A."/>
        </authorList>
    </citation>
    <scope>NUCLEOTIDE SEQUENCE [LARGE SCALE GENOMIC DNA]</scope>
    <source>
        <strain evidence="3 4">DSM 45274</strain>
    </source>
</reference>
<dbReference type="Proteomes" id="UP000035199">
    <property type="component" value="Chromosome"/>
</dbReference>
<protein>
    <submittedName>
        <fullName evidence="3">DNA protecting protein DprA</fullName>
    </submittedName>
</protein>
<dbReference type="SUPFAM" id="SSF102405">
    <property type="entry name" value="MCP/YpsA-like"/>
    <property type="match status" value="1"/>
</dbReference>
<evidence type="ECO:0000313" key="4">
    <source>
        <dbReference type="Proteomes" id="UP000035199"/>
    </source>
</evidence>
<proteinExistence type="inferred from homology"/>
<dbReference type="GO" id="GO:0009294">
    <property type="term" value="P:DNA-mediated transformation"/>
    <property type="evidence" value="ECO:0007669"/>
    <property type="project" value="InterPro"/>
</dbReference>